<protein>
    <submittedName>
        <fullName evidence="2">Enoyl-CoA hydratase</fullName>
        <ecNumber evidence="2">4.2.1.17</ecNumber>
    </submittedName>
</protein>
<dbReference type="InterPro" id="IPR029045">
    <property type="entry name" value="ClpP/crotonase-like_dom_sf"/>
</dbReference>
<dbReference type="GO" id="GO:0004300">
    <property type="term" value="F:enoyl-CoA hydratase activity"/>
    <property type="evidence" value="ECO:0007669"/>
    <property type="project" value="UniProtKB-EC"/>
</dbReference>
<dbReference type="PANTHER" id="PTHR43802:SF1">
    <property type="entry name" value="IP11341P-RELATED"/>
    <property type="match status" value="1"/>
</dbReference>
<dbReference type="InterPro" id="IPR001753">
    <property type="entry name" value="Enoyl-CoA_hydra/iso"/>
</dbReference>
<dbReference type="SUPFAM" id="SSF52096">
    <property type="entry name" value="ClpP/crotonase"/>
    <property type="match status" value="1"/>
</dbReference>
<dbReference type="RefSeq" id="WP_065632560.1">
    <property type="nucleotide sequence ID" value="NZ_CBDRND010000005.1"/>
</dbReference>
<evidence type="ECO:0000256" key="1">
    <source>
        <dbReference type="ARBA" id="ARBA00005254"/>
    </source>
</evidence>
<dbReference type="PANTHER" id="PTHR43802">
    <property type="entry name" value="ENOYL-COA HYDRATASE"/>
    <property type="match status" value="1"/>
</dbReference>
<reference evidence="2" key="2">
    <citation type="submission" date="2022-01" db="EMBL/GenBank/DDBJ databases">
        <authorList>
            <person name="Sanchez-Suarez J."/>
            <person name="Villamil L."/>
            <person name="Diaz L.E."/>
        </authorList>
    </citation>
    <scope>NUCLEOTIDE SEQUENCE</scope>
    <source>
        <strain evidence="2">EUFUS-Z928</strain>
    </source>
</reference>
<dbReference type="Gene3D" id="3.90.226.10">
    <property type="entry name" value="2-enoyl-CoA Hydratase, Chain A, domain 1"/>
    <property type="match status" value="1"/>
</dbReference>
<keyword evidence="3" id="KW-1185">Reference proteome</keyword>
<comment type="caution">
    <text evidence="2">The sequence shown here is derived from an EMBL/GenBank/DDBJ whole genome shotgun (WGS) entry which is preliminary data.</text>
</comment>
<dbReference type="NCBIfam" id="NF004840">
    <property type="entry name" value="PRK06190.1"/>
    <property type="match status" value="1"/>
</dbReference>
<reference evidence="2" key="1">
    <citation type="journal article" date="2022" name="Data Brief">
        <title>Draft genome sequence data of Gordonia hongkongensis strain EUFUS-Z928 isolated from the octocoral Eunicea fusca.</title>
        <authorList>
            <person name="Sanchez-Suarez J."/>
            <person name="Diaz L."/>
            <person name="Melo-Bolivar J."/>
            <person name="Villamil L."/>
        </authorList>
    </citation>
    <scope>NUCLEOTIDE SEQUENCE</scope>
    <source>
        <strain evidence="2">EUFUS-Z928</strain>
    </source>
</reference>
<dbReference type="EC" id="4.2.1.17" evidence="2"/>
<comment type="similarity">
    <text evidence="1">Belongs to the enoyl-CoA hydratase/isomerase family.</text>
</comment>
<accession>A0ABT6BWA5</accession>
<organism evidence="2 3">
    <name type="scientific">Gordonia hongkongensis</name>
    <dbReference type="NCBI Taxonomy" id="1701090"/>
    <lineage>
        <taxon>Bacteria</taxon>
        <taxon>Bacillati</taxon>
        <taxon>Actinomycetota</taxon>
        <taxon>Actinomycetes</taxon>
        <taxon>Mycobacteriales</taxon>
        <taxon>Gordoniaceae</taxon>
        <taxon>Gordonia</taxon>
    </lineage>
</organism>
<dbReference type="EMBL" id="JAKJLQ010000011">
    <property type="protein sequence ID" value="MDF6102346.1"/>
    <property type="molecule type" value="Genomic_DNA"/>
</dbReference>
<keyword evidence="2" id="KW-0456">Lyase</keyword>
<sequence length="259" mass="26787">MAALDLVLVEHSGSTCTVTLNRPEARNALSQDLNRELMAAVADADDDPGVAVILLTGAGGSFCAGMDLKELSARGFSGSEKTENCIDRVAVCATPVIGLVDGPAVTGGFELALACDFLIASTTARFADTHSRIGIVPGGGLTGRLAEAVGVRRARHLSATGQYLDSATALAWGLVNQVVEPTALHDRGLAVAEAFTAADSATLQQIWSLYDGLSDDGIVEALTREAETNRAWTAEVAAVAQSTASVLEHGRSQTAHDGR</sequence>
<dbReference type="Pfam" id="PF00378">
    <property type="entry name" value="ECH_1"/>
    <property type="match status" value="1"/>
</dbReference>
<gene>
    <name evidence="2" type="ORF">L2299_14915</name>
</gene>
<evidence type="ECO:0000313" key="2">
    <source>
        <dbReference type="EMBL" id="MDF6102346.1"/>
    </source>
</evidence>
<evidence type="ECO:0000313" key="3">
    <source>
        <dbReference type="Proteomes" id="UP001152308"/>
    </source>
</evidence>
<name>A0ABT6BWA5_9ACTN</name>
<dbReference type="Proteomes" id="UP001152308">
    <property type="component" value="Unassembled WGS sequence"/>
</dbReference>
<dbReference type="CDD" id="cd06558">
    <property type="entry name" value="crotonase-like"/>
    <property type="match status" value="1"/>
</dbReference>
<proteinExistence type="inferred from homology"/>